<organism evidence="6 7">
    <name type="scientific">Thiorhodococcus fuscus</name>
    <dbReference type="NCBI Taxonomy" id="527200"/>
    <lineage>
        <taxon>Bacteria</taxon>
        <taxon>Pseudomonadati</taxon>
        <taxon>Pseudomonadota</taxon>
        <taxon>Gammaproteobacteria</taxon>
        <taxon>Chromatiales</taxon>
        <taxon>Chromatiaceae</taxon>
        <taxon>Thiorhodococcus</taxon>
    </lineage>
</organism>
<dbReference type="Pfam" id="PF11741">
    <property type="entry name" value="AMIN"/>
    <property type="match status" value="1"/>
</dbReference>
<feature type="domain" description="LysM" evidence="5">
    <location>
        <begin position="417"/>
        <end position="461"/>
    </location>
</feature>
<evidence type="ECO:0000256" key="3">
    <source>
        <dbReference type="ARBA" id="ARBA00022801"/>
    </source>
</evidence>
<protein>
    <recommendedName>
        <fullName evidence="2">N-acetylmuramoyl-L-alanine amidase</fullName>
        <ecNumber evidence="2">3.5.1.28</ecNumber>
    </recommendedName>
</protein>
<dbReference type="EC" id="3.5.1.28" evidence="2"/>
<dbReference type="CDD" id="cd00118">
    <property type="entry name" value="LysM"/>
    <property type="match status" value="1"/>
</dbReference>
<dbReference type="InterPro" id="IPR018392">
    <property type="entry name" value="LysM"/>
</dbReference>
<dbReference type="Pfam" id="PF01476">
    <property type="entry name" value="LysM"/>
    <property type="match status" value="1"/>
</dbReference>
<dbReference type="InterPro" id="IPR050695">
    <property type="entry name" value="N-acetylmuramoyl_amidase_3"/>
</dbReference>
<evidence type="ECO:0000256" key="4">
    <source>
        <dbReference type="SAM" id="SignalP"/>
    </source>
</evidence>
<feature type="chain" id="PRO_5047266364" description="N-acetylmuramoyl-L-alanine amidase" evidence="4">
    <location>
        <begin position="19"/>
        <end position="465"/>
    </location>
</feature>
<dbReference type="CDD" id="cd02696">
    <property type="entry name" value="MurNAc-LAA"/>
    <property type="match status" value="1"/>
</dbReference>
<dbReference type="Pfam" id="PF01520">
    <property type="entry name" value="Amidase_3"/>
    <property type="match status" value="1"/>
</dbReference>
<keyword evidence="4" id="KW-0732">Signal</keyword>
<evidence type="ECO:0000256" key="2">
    <source>
        <dbReference type="ARBA" id="ARBA00011901"/>
    </source>
</evidence>
<dbReference type="InterPro" id="IPR021731">
    <property type="entry name" value="AMIN_dom"/>
</dbReference>
<evidence type="ECO:0000259" key="5">
    <source>
        <dbReference type="PROSITE" id="PS51782"/>
    </source>
</evidence>
<dbReference type="SMART" id="SM00646">
    <property type="entry name" value="Ami_3"/>
    <property type="match status" value="1"/>
</dbReference>
<evidence type="ECO:0000313" key="6">
    <source>
        <dbReference type="EMBL" id="MFD2113380.1"/>
    </source>
</evidence>
<dbReference type="PANTHER" id="PTHR30404">
    <property type="entry name" value="N-ACETYLMURAMOYL-L-ALANINE AMIDASE"/>
    <property type="match status" value="1"/>
</dbReference>
<dbReference type="PROSITE" id="PS51782">
    <property type="entry name" value="LYSM"/>
    <property type="match status" value="1"/>
</dbReference>
<keyword evidence="7" id="KW-1185">Reference proteome</keyword>
<evidence type="ECO:0000313" key="7">
    <source>
        <dbReference type="Proteomes" id="UP001597337"/>
    </source>
</evidence>
<dbReference type="InterPro" id="IPR002508">
    <property type="entry name" value="MurNAc-LAA_cat"/>
</dbReference>
<name>A0ABW4YCK8_9GAMM</name>
<dbReference type="RefSeq" id="WP_386028183.1">
    <property type="nucleotide sequence ID" value="NZ_JBHUHX010000048.1"/>
</dbReference>
<reference evidence="7" key="1">
    <citation type="journal article" date="2019" name="Int. J. Syst. Evol. Microbiol.">
        <title>The Global Catalogue of Microorganisms (GCM) 10K type strain sequencing project: providing services to taxonomists for standard genome sequencing and annotation.</title>
        <authorList>
            <consortium name="The Broad Institute Genomics Platform"/>
            <consortium name="The Broad Institute Genome Sequencing Center for Infectious Disease"/>
            <person name="Wu L."/>
            <person name="Ma J."/>
        </authorList>
    </citation>
    <scope>NUCLEOTIDE SEQUENCE [LARGE SCALE GENOMIC DNA]</scope>
    <source>
        <strain evidence="7">KACC 12597</strain>
    </source>
</reference>
<comment type="caution">
    <text evidence="6">The sequence shown here is derived from an EMBL/GenBank/DDBJ whole genome shotgun (WGS) entry which is preliminary data.</text>
</comment>
<dbReference type="Gene3D" id="3.10.350.10">
    <property type="entry name" value="LysM domain"/>
    <property type="match status" value="1"/>
</dbReference>
<proteinExistence type="predicted"/>
<dbReference type="InterPro" id="IPR036779">
    <property type="entry name" value="LysM_dom_sf"/>
</dbReference>
<dbReference type="SUPFAM" id="SSF53187">
    <property type="entry name" value="Zn-dependent exopeptidases"/>
    <property type="match status" value="1"/>
</dbReference>
<dbReference type="SUPFAM" id="SSF54106">
    <property type="entry name" value="LysM domain"/>
    <property type="match status" value="1"/>
</dbReference>
<evidence type="ECO:0000256" key="1">
    <source>
        <dbReference type="ARBA" id="ARBA00001561"/>
    </source>
</evidence>
<dbReference type="Gene3D" id="3.40.630.40">
    <property type="entry name" value="Zn-dependent exopeptidases"/>
    <property type="match status" value="1"/>
</dbReference>
<dbReference type="SMART" id="SM00257">
    <property type="entry name" value="LysM"/>
    <property type="match status" value="1"/>
</dbReference>
<keyword evidence="3 6" id="KW-0378">Hydrolase</keyword>
<feature type="signal peptide" evidence="4">
    <location>
        <begin position="1"/>
        <end position="18"/>
    </location>
</feature>
<dbReference type="PANTHER" id="PTHR30404:SF0">
    <property type="entry name" value="N-ACETYLMURAMOYL-L-ALANINE AMIDASE AMIC"/>
    <property type="match status" value="1"/>
</dbReference>
<dbReference type="Gene3D" id="2.60.40.3500">
    <property type="match status" value="1"/>
</dbReference>
<dbReference type="EMBL" id="JBHUHX010000048">
    <property type="protein sequence ID" value="MFD2113380.1"/>
    <property type="molecule type" value="Genomic_DNA"/>
</dbReference>
<comment type="catalytic activity">
    <reaction evidence="1">
        <text>Hydrolyzes the link between N-acetylmuramoyl residues and L-amino acid residues in certain cell-wall glycopeptides.</text>
        <dbReference type="EC" id="3.5.1.28"/>
    </reaction>
</comment>
<dbReference type="Proteomes" id="UP001597337">
    <property type="component" value="Unassembled WGS sequence"/>
</dbReference>
<gene>
    <name evidence="6" type="ORF">ACFSJC_16140</name>
</gene>
<dbReference type="GO" id="GO:0008745">
    <property type="term" value="F:N-acetylmuramoyl-L-alanine amidase activity"/>
    <property type="evidence" value="ECO:0007669"/>
    <property type="project" value="UniProtKB-EC"/>
</dbReference>
<sequence length="465" mass="49537">MNRLFVLLLLLISLPASAAQVAVECKQVSTDDGRTRLTLAASGSISHQIFTLDSPDRVVIDIERATLSGKLPKAMTTDPTLVGLRSGVRNADDLRIVVDLKHAVRVKSFISPAANGRGQELVVDLLSDHLSGMPIRGATAAESSKALSVSRVPHSREAIVAIDAGHGGDDPGAIGATGTKEKDVTLAIARKLQRLVEHEPGMRAVMIRNGDEYIGLRKRILKARENNADIFISIHADAYNSPDAHGSSVYTLSQGAASSEAANWLANRENSADLIGGIDLSSSDEMLASVLLDMTQNATFEHSAEAANAVLSYLRSIGAVHKGHVQRAGFVVLKSPDIPSMLVETAFISNQEEERRLNSSAHQQRLAKAILAGVKSYFRKYPPQRLVTASVSSTVKSRSGSAAGGRYTASVASSGGREYVISRGDTLSGIAKRYRVSLRSLRAENGLKEGDFIRTGEVLSIPAGS</sequence>
<accession>A0ABW4YCK8</accession>